<evidence type="ECO:0000313" key="15">
    <source>
        <dbReference type="EMBL" id="CAF3605513.1"/>
    </source>
</evidence>
<feature type="transmembrane region" description="Helical" evidence="12">
    <location>
        <begin position="847"/>
        <end position="874"/>
    </location>
</feature>
<dbReference type="PANTHER" id="PTHR47143">
    <property type="entry name" value="TRANSIENT RECEPTOR POTENTIAL CATION CHANNEL PROTEIN PAINLESS"/>
    <property type="match status" value="1"/>
</dbReference>
<evidence type="ECO:0000256" key="9">
    <source>
        <dbReference type="ARBA" id="ARBA00023136"/>
    </source>
</evidence>
<evidence type="ECO:0000256" key="10">
    <source>
        <dbReference type="ARBA" id="ARBA00023303"/>
    </source>
</evidence>
<dbReference type="PROSITE" id="PS50088">
    <property type="entry name" value="ANK_REPEAT"/>
    <property type="match status" value="8"/>
</dbReference>
<evidence type="ECO:0000256" key="4">
    <source>
        <dbReference type="ARBA" id="ARBA00022692"/>
    </source>
</evidence>
<evidence type="ECO:0000259" key="13">
    <source>
        <dbReference type="Pfam" id="PF00520"/>
    </source>
</evidence>
<comment type="caution">
    <text evidence="14">The sequence shown here is derived from an EMBL/GenBank/DDBJ whole genome shotgun (WGS) entry which is preliminary data.</text>
</comment>
<dbReference type="SMART" id="SM00248">
    <property type="entry name" value="ANK"/>
    <property type="match status" value="15"/>
</dbReference>
<evidence type="ECO:0000256" key="6">
    <source>
        <dbReference type="ARBA" id="ARBA00022989"/>
    </source>
</evidence>
<feature type="repeat" description="ANK" evidence="11">
    <location>
        <begin position="343"/>
        <end position="375"/>
    </location>
</feature>
<dbReference type="OrthoDB" id="1661883at2759"/>
<dbReference type="Gene3D" id="1.10.287.70">
    <property type="match status" value="1"/>
</dbReference>
<keyword evidence="2" id="KW-0813">Transport</keyword>
<dbReference type="InterPro" id="IPR036770">
    <property type="entry name" value="Ankyrin_rpt-contain_sf"/>
</dbReference>
<feature type="transmembrane region" description="Helical" evidence="12">
    <location>
        <begin position="906"/>
        <end position="926"/>
    </location>
</feature>
<keyword evidence="9 12" id="KW-0472">Membrane</keyword>
<dbReference type="AlphaFoldDB" id="A0A813TW16"/>
<feature type="repeat" description="ANK" evidence="11">
    <location>
        <begin position="414"/>
        <end position="446"/>
    </location>
</feature>
<organism evidence="14 16">
    <name type="scientific">Didymodactylos carnosus</name>
    <dbReference type="NCBI Taxonomy" id="1234261"/>
    <lineage>
        <taxon>Eukaryota</taxon>
        <taxon>Metazoa</taxon>
        <taxon>Spiralia</taxon>
        <taxon>Gnathifera</taxon>
        <taxon>Rotifera</taxon>
        <taxon>Eurotatoria</taxon>
        <taxon>Bdelloidea</taxon>
        <taxon>Philodinida</taxon>
        <taxon>Philodinidae</taxon>
        <taxon>Didymodactylos</taxon>
    </lineage>
</organism>
<comment type="subcellular location">
    <subcellularLocation>
        <location evidence="1">Membrane</location>
        <topology evidence="1">Multi-pass membrane protein</topology>
    </subcellularLocation>
</comment>
<accession>A0A813TW16</accession>
<feature type="transmembrane region" description="Helical" evidence="12">
    <location>
        <begin position="1071"/>
        <end position="1097"/>
    </location>
</feature>
<protein>
    <recommendedName>
        <fullName evidence="13">Ion transport domain-containing protein</fullName>
    </recommendedName>
</protein>
<evidence type="ECO:0000256" key="7">
    <source>
        <dbReference type="ARBA" id="ARBA00023043"/>
    </source>
</evidence>
<keyword evidence="10" id="KW-0407">Ion channel</keyword>
<proteinExistence type="predicted"/>
<sequence>MSKSKSIRAIVGKSDVPGATDSIHIHFPLNEYEYQLIPTQETSINNYEIGKDQLNGQHHFQNKKDIQRKNSGTLLNRQVSSYAKVDLFQAAKDGNIEQIRLLRRDNYNNRKVFFNDHDEAKLTALHYAARFYHYEVCKYLLDHCEVDVNRTGEDGTTPLHWAVRFKLEKDNQNDSYGELIKYLIKKHADVNARDDYFSTPLHYACERNNYRWAELLLKEGADIEVKYSKTELNTNHSKMTPLHSACFYGHVETARLLLEYGANPVCKDNADTIPLAYACRGGYVKLMTMYFNEFPQNEKLEEVLATKNGEENTILHLAVTSANFQLVDLLLAKGCDHSAKRGDGQSSVHIAARTGSVEILRRLVESGADLYDVDHELDNVLHKAAAHNKEHVLEYVLSLPKDNFSAFVNQTNRTGLTPLLLASLCGHAFCVKLLLQYGADMFTHRDKRERSALWLASMENHLEVVQELLNFARSQTISTKDYLKLSLNEVDRYNKTPMHIAAESGNVKIVQVLLENGGKLTTKTDEEYTPLMLCAKKCRVDVLKLIIKYVNENFTTPRDKLNIIEERDDTSNTEGHSEIIKLLLEQNVDIQARNMISWMPIHCASDRGHYISVKVLLENRSPIDPVDKNLQTPLHLAAKNGHSSIIKLLLKHGAQIDKRSSDGDNCLDLAIFNNQYLAAETLVGHKDWRLIMRNAKYDSKLQRKDTPLRKLIRKMPDIALIVLNNCCQVTVIDKQQMKGGKKKGLDSVTSYGEEDTTQQAKEYTFEYTYEFLDDQYNQWDKEKEDREEIYEPDGRLYPFVFDPQIDRKKLEQNHPIMLMVEKDRERLLDHPIVHSLLDYKWKMYARYVYYLNFLFYLSFVGALTSYVFLAIAPYHLGTTHDQMKQLSCKSLCMFIMENRTTEIIELRSRILAIHVFQWLVIILASLQIIKEIFQMVSERLDYINFENAIELCAFILAIVFTIDFNSCSRKIGYRCAMGVFLSWFALVLFIQKFPRFGIFVVMLTDILKTFSRFFLVFFLFIIGFALAFHMLLQNHNPFRYFGNSLIKTCVMMIGEFEYEGMFHGEDPSYFAITYLFFVIFIIVMSIIIMNLLVGLAVDDIASVMRLALLKRLAMRVKLTLDVEQQLPKNYFFKSIYRFRKVVYHESKIQKFLLKYLRIQTTTNYEKQYLRLDSYGLIHTNKMAKSQVNETIGGKGVKSDTGMTSTTSDWVQTFHSKINAKYSEFNRYIDELKIQQDKINKILQQFQQSPMTR</sequence>
<evidence type="ECO:0000256" key="8">
    <source>
        <dbReference type="ARBA" id="ARBA00023065"/>
    </source>
</evidence>
<reference evidence="14" key="1">
    <citation type="submission" date="2021-02" db="EMBL/GenBank/DDBJ databases">
        <authorList>
            <person name="Nowell W R."/>
        </authorList>
    </citation>
    <scope>NUCLEOTIDE SEQUENCE</scope>
</reference>
<dbReference type="Pfam" id="PF12796">
    <property type="entry name" value="Ank_2"/>
    <property type="match status" value="6"/>
</dbReference>
<evidence type="ECO:0000256" key="5">
    <source>
        <dbReference type="ARBA" id="ARBA00022737"/>
    </source>
</evidence>
<feature type="repeat" description="ANK" evidence="11">
    <location>
        <begin position="310"/>
        <end position="342"/>
    </location>
</feature>
<dbReference type="Gene3D" id="1.25.40.20">
    <property type="entry name" value="Ankyrin repeat-containing domain"/>
    <property type="match status" value="4"/>
</dbReference>
<dbReference type="PROSITE" id="PS50297">
    <property type="entry name" value="ANK_REP_REGION"/>
    <property type="match status" value="8"/>
</dbReference>
<evidence type="ECO:0000256" key="3">
    <source>
        <dbReference type="ARBA" id="ARBA00022606"/>
    </source>
</evidence>
<dbReference type="PRINTS" id="PR01415">
    <property type="entry name" value="ANKYRIN"/>
</dbReference>
<keyword evidence="6 12" id="KW-1133">Transmembrane helix</keyword>
<dbReference type="EMBL" id="CAJOBC010000598">
    <property type="protein sequence ID" value="CAF3605513.1"/>
    <property type="molecule type" value="Genomic_DNA"/>
</dbReference>
<dbReference type="Pfam" id="PF00023">
    <property type="entry name" value="Ank"/>
    <property type="match status" value="1"/>
</dbReference>
<gene>
    <name evidence="14" type="ORF">GPM918_LOCUS4454</name>
    <name evidence="15" type="ORF">SRO942_LOCUS4455</name>
</gene>
<name>A0A813TW16_9BILA</name>
<keyword evidence="7 11" id="KW-0040">ANK repeat</keyword>
<feature type="repeat" description="ANK" evidence="11">
    <location>
        <begin position="154"/>
        <end position="195"/>
    </location>
</feature>
<evidence type="ECO:0000256" key="1">
    <source>
        <dbReference type="ARBA" id="ARBA00004141"/>
    </source>
</evidence>
<keyword evidence="5" id="KW-0677">Repeat</keyword>
<dbReference type="EMBL" id="CAJNOQ010000598">
    <property type="protein sequence ID" value="CAF0819188.1"/>
    <property type="molecule type" value="Genomic_DNA"/>
</dbReference>
<dbReference type="GO" id="GO:1902495">
    <property type="term" value="C:transmembrane transporter complex"/>
    <property type="evidence" value="ECO:0007669"/>
    <property type="project" value="TreeGrafter"/>
</dbReference>
<dbReference type="Pfam" id="PF00520">
    <property type="entry name" value="Ion_trans"/>
    <property type="match status" value="1"/>
</dbReference>
<keyword evidence="8" id="KW-0406">Ion transport</keyword>
<dbReference type="InterPro" id="IPR052076">
    <property type="entry name" value="TRP_cation_channel"/>
</dbReference>
<keyword evidence="4 12" id="KW-0812">Transmembrane</keyword>
<feature type="transmembrane region" description="Helical" evidence="12">
    <location>
        <begin position="971"/>
        <end position="990"/>
    </location>
</feature>
<evidence type="ECO:0000256" key="12">
    <source>
        <dbReference type="SAM" id="Phobius"/>
    </source>
</evidence>
<dbReference type="InterPro" id="IPR005821">
    <property type="entry name" value="Ion_trans_dom"/>
</dbReference>
<feature type="transmembrane region" description="Helical" evidence="12">
    <location>
        <begin position="947"/>
        <end position="965"/>
    </location>
</feature>
<dbReference type="Proteomes" id="UP000681722">
    <property type="component" value="Unassembled WGS sequence"/>
</dbReference>
<dbReference type="PANTHER" id="PTHR47143:SF3">
    <property type="entry name" value="PWWP DOMAIN-CONTAINING PROTEIN"/>
    <property type="match status" value="1"/>
</dbReference>
<feature type="domain" description="Ion transport" evidence="13">
    <location>
        <begin position="909"/>
        <end position="1103"/>
    </location>
</feature>
<feature type="repeat" description="ANK" evidence="11">
    <location>
        <begin position="196"/>
        <end position="228"/>
    </location>
</feature>
<keyword evidence="3" id="KW-0716">Sensory transduction</keyword>
<dbReference type="Proteomes" id="UP000663829">
    <property type="component" value="Unassembled WGS sequence"/>
</dbReference>
<evidence type="ECO:0000256" key="2">
    <source>
        <dbReference type="ARBA" id="ARBA00022448"/>
    </source>
</evidence>
<dbReference type="GO" id="GO:0005216">
    <property type="term" value="F:monoatomic ion channel activity"/>
    <property type="evidence" value="ECO:0007669"/>
    <property type="project" value="InterPro"/>
</dbReference>
<evidence type="ECO:0000313" key="14">
    <source>
        <dbReference type="EMBL" id="CAF0819188.1"/>
    </source>
</evidence>
<evidence type="ECO:0000313" key="16">
    <source>
        <dbReference type="Proteomes" id="UP000663829"/>
    </source>
</evidence>
<feature type="repeat" description="ANK" evidence="11">
    <location>
        <begin position="237"/>
        <end position="269"/>
    </location>
</feature>
<dbReference type="SUPFAM" id="SSF48403">
    <property type="entry name" value="Ankyrin repeat"/>
    <property type="match status" value="2"/>
</dbReference>
<feature type="repeat" description="ANK" evidence="11">
    <location>
        <begin position="493"/>
        <end position="525"/>
    </location>
</feature>
<feature type="repeat" description="ANK" evidence="11">
    <location>
        <begin position="629"/>
        <end position="661"/>
    </location>
</feature>
<keyword evidence="16" id="KW-1185">Reference proteome</keyword>
<evidence type="ECO:0000256" key="11">
    <source>
        <dbReference type="PROSITE-ProRule" id="PRU00023"/>
    </source>
</evidence>
<feature type="transmembrane region" description="Helical" evidence="12">
    <location>
        <begin position="1010"/>
        <end position="1032"/>
    </location>
</feature>
<dbReference type="InterPro" id="IPR002110">
    <property type="entry name" value="Ankyrin_rpt"/>
</dbReference>